<dbReference type="RefSeq" id="WP_340523570.1">
    <property type="nucleotide sequence ID" value="NZ_FMSH01000149.1"/>
</dbReference>
<dbReference type="PANTHER" id="PTHR43309:SF3">
    <property type="entry name" value="5-OXOPROLINASE SUBUNIT C"/>
    <property type="match status" value="1"/>
</dbReference>
<organism evidence="5">
    <name type="scientific">Cupriavidus necator</name>
    <name type="common">Alcaligenes eutrophus</name>
    <name type="synonym">Ralstonia eutropha</name>
    <dbReference type="NCBI Taxonomy" id="106590"/>
    <lineage>
        <taxon>Bacteria</taxon>
        <taxon>Pseudomonadati</taxon>
        <taxon>Pseudomonadota</taxon>
        <taxon>Betaproteobacteria</taxon>
        <taxon>Burkholderiales</taxon>
        <taxon>Burkholderiaceae</taxon>
        <taxon>Cupriavidus</taxon>
    </lineage>
</organism>
<name>A0A1K0J871_CUPNE</name>
<sequence length="325" mass="34290">MIEVLSTGAPNVVQDLGRPGHLGIGVGRSGAMDAMALSLANALVGNEDVAAGIEISLFPFRVRFQCETVFACTGSDSRLLLDGNLLAPWWGRRVKAGEVLVVERPRRGARAYLAFAGGIDVPTVLGSRSTDLKCGFGGWEGRGLRRGDVLPLGKAPAALLRGSGLGLIPGDLPAFWRDLSQGCIAVRAVPAAEYEWFSAEARAAFTTTPYKVTPDANRQGYRLAGEALALTRPLELLSHGIVPGTIQVPPSGQPIIQLAEANTCGGYPKIATVIEADLWRLAQAPAGCELRFVPVDQDQAIAVSQAQGLERSLLRSSIALMAGRS</sequence>
<dbReference type="PANTHER" id="PTHR43309">
    <property type="entry name" value="5-OXOPROLINASE SUBUNIT C"/>
    <property type="match status" value="1"/>
</dbReference>
<dbReference type="GO" id="GO:0016787">
    <property type="term" value="F:hydrolase activity"/>
    <property type="evidence" value="ECO:0007669"/>
    <property type="project" value="UniProtKB-KW"/>
</dbReference>
<evidence type="ECO:0000256" key="2">
    <source>
        <dbReference type="ARBA" id="ARBA00022801"/>
    </source>
</evidence>
<keyword evidence="1" id="KW-0547">Nucleotide-binding</keyword>
<protein>
    <submittedName>
        <fullName evidence="5">Putative hydrolase subunit</fullName>
    </submittedName>
</protein>
<dbReference type="SUPFAM" id="SSF50891">
    <property type="entry name" value="Cyclophilin-like"/>
    <property type="match status" value="1"/>
</dbReference>
<accession>A0A1K0J871</accession>
<dbReference type="SMART" id="SM00797">
    <property type="entry name" value="AHS2"/>
    <property type="match status" value="1"/>
</dbReference>
<dbReference type="InterPro" id="IPR029000">
    <property type="entry name" value="Cyclophilin-like_dom_sf"/>
</dbReference>
<dbReference type="Gene3D" id="2.40.100.10">
    <property type="entry name" value="Cyclophilin-like"/>
    <property type="match status" value="1"/>
</dbReference>
<evidence type="ECO:0000256" key="3">
    <source>
        <dbReference type="ARBA" id="ARBA00022840"/>
    </source>
</evidence>
<evidence type="ECO:0000313" key="5">
    <source>
        <dbReference type="EMBL" id="SCU75280.1"/>
    </source>
</evidence>
<dbReference type="EMBL" id="FMSH01000149">
    <property type="protein sequence ID" value="SCU75280.1"/>
    <property type="molecule type" value="Genomic_DNA"/>
</dbReference>
<keyword evidence="2 5" id="KW-0378">Hydrolase</keyword>
<dbReference type="GO" id="GO:0005524">
    <property type="term" value="F:ATP binding"/>
    <property type="evidence" value="ECO:0007669"/>
    <property type="project" value="UniProtKB-KW"/>
</dbReference>
<dbReference type="NCBIfam" id="TIGR00724">
    <property type="entry name" value="urea_amlyse_rel"/>
    <property type="match status" value="1"/>
</dbReference>
<feature type="domain" description="Carboxyltransferase" evidence="4">
    <location>
        <begin position="23"/>
        <end position="310"/>
    </location>
</feature>
<evidence type="ECO:0000256" key="1">
    <source>
        <dbReference type="ARBA" id="ARBA00022741"/>
    </source>
</evidence>
<keyword evidence="3" id="KW-0067">ATP-binding</keyword>
<dbReference type="Pfam" id="PF02626">
    <property type="entry name" value="CT_A_B"/>
    <property type="match status" value="1"/>
</dbReference>
<evidence type="ECO:0000259" key="4">
    <source>
        <dbReference type="SMART" id="SM00797"/>
    </source>
</evidence>
<dbReference type="InterPro" id="IPR003778">
    <property type="entry name" value="CT_A_B"/>
</dbReference>
<dbReference type="AlphaFoldDB" id="A0A1K0J871"/>
<gene>
    <name evidence="5" type="primary">ybgK</name>
    <name evidence="5" type="ORF">CNECB9_2320048</name>
</gene>
<reference evidence="5" key="1">
    <citation type="submission" date="2016-09" db="EMBL/GenBank/DDBJ databases">
        <authorList>
            <person name="Capua I."/>
            <person name="De Benedictis P."/>
            <person name="Joannis T."/>
            <person name="Lombin L.H."/>
            <person name="Cattoli G."/>
        </authorList>
    </citation>
    <scope>NUCLEOTIDE SEQUENCE</scope>
    <source>
        <strain evidence="5">B9</strain>
    </source>
</reference>
<proteinExistence type="predicted"/>
<dbReference type="InterPro" id="IPR052708">
    <property type="entry name" value="PxpC"/>
</dbReference>